<evidence type="ECO:0000313" key="7">
    <source>
        <dbReference type="Proteomes" id="UP000518266"/>
    </source>
</evidence>
<dbReference type="PANTHER" id="PTHR22647:SF2">
    <property type="entry name" value="SH3 DOMAIN AND TETRATRICOPEPTIDE REPEAT-CONTAINING PROTEIN 2"/>
    <property type="match status" value="1"/>
</dbReference>
<feature type="region of interest" description="Disordered" evidence="4">
    <location>
        <begin position="501"/>
        <end position="523"/>
    </location>
</feature>
<feature type="compositionally biased region" description="Low complexity" evidence="4">
    <location>
        <begin position="513"/>
        <end position="523"/>
    </location>
</feature>
<dbReference type="PROSITE" id="PS50005">
    <property type="entry name" value="TPR"/>
    <property type="match status" value="1"/>
</dbReference>
<evidence type="ECO:0000256" key="2">
    <source>
        <dbReference type="PROSITE-ProRule" id="PRU00192"/>
    </source>
</evidence>
<evidence type="ECO:0000256" key="1">
    <source>
        <dbReference type="ARBA" id="ARBA00022443"/>
    </source>
</evidence>
<dbReference type="GO" id="GO:0033157">
    <property type="term" value="P:regulation of intracellular protein transport"/>
    <property type="evidence" value="ECO:0007669"/>
    <property type="project" value="TreeGrafter"/>
</dbReference>
<dbReference type="Pfam" id="PF13181">
    <property type="entry name" value="TPR_8"/>
    <property type="match status" value="1"/>
</dbReference>
<gene>
    <name evidence="6" type="ORF">F7725_009858</name>
</gene>
<proteinExistence type="predicted"/>
<sequence length="1510" mass="170579">METARDRGIRKRKQTHREEEEIRVAVGHPVNLWKDRKKLGGTDGMALICGSCCLLLGQMASCCCIPLLHSSCCGPFIKVCLSSFTDISPAELDALWREPPYTLGEAHVHFSGNDIMTQGEKEDGPMVESGEGGGEPDSYWKKKEAFFRGSTVSLGEKFSSEIELLFTGRRRSSVDPDRALQEALRTRLRVVESNSQDVIQLFKDLSARLVSVHAEKDSFVLTFKTVEEIWKFSTYLALGYVARCLENFLCDQSFWLDPELLSDLQINVTVDEEHLATLYLGLLLQEGSFFAKALFTRTDMDEDDEEQLAFNKNDLLMVRDTGQDNMWEGTKLSTGNHGLVPVNSMQPLPYPFYQWFLRKYPGNAGYSPAEKELFEHSIVTGSCEAIVDYSPVDMDELQLSQGDIVEIQGLLVRGLAVFIATHTSTGHTGFVHKAHVKPLDSKPLDRQLVFLTEEERASLAQVKPCSSEAGDSSLLERLFSTDISSVYRLDHKVPAGVRQSVMSEKSGGTSPYHSSPCASLSHSSPRLSIYQSHNPLPREGERLSFTLVDTFRELDEYREDPPLFVEENSWEGEDSEFSDPTLTLLNHEHFQEDFLPLYDLQYSFLWVTFSGKTEDELPGPCVLRGGSQCSSGQFLRHTVPYRIFTNLTSVYLKQRMTDKLPQTLEKASALLLCLPCHTFTSTDEAELLHLLLRRSVVMGDKHLEARVCYLLSSLFLFLRKTDDALPFVERLQFLSVTLSTAEGRPVAPLDLNWLLSCLYNRKYMPYLALASLSLDSRQDHSLGDAFQRIELFIRNSVRLNPCWKEGTSLLPAQIVIYLQQALIIAEQGEDLKTQRDLCQGLATVYQQYDALDKAVCCAQQAVETGGHINEEEGFEASVMLGWLLVLTGQAEKAQNVLQPLLTSLQGTDSPTQRGVIHNLLALCLRRQDRIPEAGWHLYSALVISRESGNQRNQALALANLGCLALDVGASLVAERFLVRSLRLFLELWESPTDEEHVQTYLWLGRSYRDRKKSQDSRACYEMGLLIALHARNLHSQMVVAKVLSRLYADMLLYGQSIVYYEHCVSVSRELKEKRLEGEYLEILSSLYLSLNTERSSRKSLDCTKQSLRISIDLGKREEESETWLQAAVKTALRMNDHHFAMSIYEEAGDVYFKGTRNRMASLPFYRDGGLPFARSIKDIHSEFRLLSVHVHERTAYHRLATVYYSLQQYEMAENYYLKSLSFCPPVMQDPKEARYFTNIYCRLGNLTLHKLKDPFDAVGYFQLALAAALEDQANPEALYVVYMKLAEIHCNHMPDAQLCQVYRDRAQSLKRVLAGEDGAAEKNMEDAETQSDRQNEEDANADKERTESSVKRNSIIMSTPEKCEDNSFPRTCTIHGDTEDRCSDTNGKIEHSIDSGSLLMNAFGSETETIGSQSYSDSILTESFDTAKEQISDSSSSTDTLQTNRNQTDGKDFDTDHFVPSQTPEDPTSDIRTHINTDSDIQNEKNTTAKETDVHAEKDVSVEDSWCDTD</sequence>
<dbReference type="InterPro" id="IPR001452">
    <property type="entry name" value="SH3_domain"/>
</dbReference>
<dbReference type="SMART" id="SM00028">
    <property type="entry name" value="TPR"/>
    <property type="match status" value="4"/>
</dbReference>
<reference evidence="6 7" key="1">
    <citation type="submission" date="2020-03" db="EMBL/GenBank/DDBJ databases">
        <title>Dissostichus mawsoni Genome sequencing and assembly.</title>
        <authorList>
            <person name="Park H."/>
        </authorList>
    </citation>
    <scope>NUCLEOTIDE SEQUENCE [LARGE SCALE GENOMIC DNA]</scope>
    <source>
        <strain evidence="6">DM0001</strain>
        <tissue evidence="6">Muscle</tissue>
    </source>
</reference>
<keyword evidence="7" id="KW-1185">Reference proteome</keyword>
<protein>
    <recommendedName>
        <fullName evidence="5">SH3 domain-containing protein</fullName>
    </recommendedName>
</protein>
<feature type="domain" description="SH3" evidence="5">
    <location>
        <begin position="286"/>
        <end position="350"/>
    </location>
</feature>
<dbReference type="PROSITE" id="PS50002">
    <property type="entry name" value="SH3"/>
    <property type="match status" value="2"/>
</dbReference>
<organism evidence="6 7">
    <name type="scientific">Dissostichus mawsoni</name>
    <name type="common">Antarctic cod</name>
    <dbReference type="NCBI Taxonomy" id="36200"/>
    <lineage>
        <taxon>Eukaryota</taxon>
        <taxon>Metazoa</taxon>
        <taxon>Chordata</taxon>
        <taxon>Craniata</taxon>
        <taxon>Vertebrata</taxon>
        <taxon>Euteleostomi</taxon>
        <taxon>Actinopterygii</taxon>
        <taxon>Neopterygii</taxon>
        <taxon>Teleostei</taxon>
        <taxon>Neoteleostei</taxon>
        <taxon>Acanthomorphata</taxon>
        <taxon>Eupercaria</taxon>
        <taxon>Perciformes</taxon>
        <taxon>Notothenioidei</taxon>
        <taxon>Nototheniidae</taxon>
        <taxon>Dissostichus</taxon>
    </lineage>
</organism>
<feature type="compositionally biased region" description="Polar residues" evidence="4">
    <location>
        <begin position="501"/>
        <end position="512"/>
    </location>
</feature>
<dbReference type="SUPFAM" id="SSF48452">
    <property type="entry name" value="TPR-like"/>
    <property type="match status" value="2"/>
</dbReference>
<dbReference type="EMBL" id="JAAKFY010000022">
    <property type="protein sequence ID" value="KAF3838090.1"/>
    <property type="molecule type" value="Genomic_DNA"/>
</dbReference>
<feature type="region of interest" description="Disordered" evidence="4">
    <location>
        <begin position="1314"/>
        <end position="1351"/>
    </location>
</feature>
<dbReference type="InterPro" id="IPR042772">
    <property type="entry name" value="SH3TC1/SH3TC2"/>
</dbReference>
<dbReference type="InterPro" id="IPR011990">
    <property type="entry name" value="TPR-like_helical_dom_sf"/>
</dbReference>
<evidence type="ECO:0000259" key="5">
    <source>
        <dbReference type="PROSITE" id="PS50002"/>
    </source>
</evidence>
<name>A0A7J5XM70_DISMA</name>
<dbReference type="Gene3D" id="1.25.40.10">
    <property type="entry name" value="Tetratricopeptide repeat domain"/>
    <property type="match status" value="3"/>
</dbReference>
<dbReference type="SMART" id="SM00326">
    <property type="entry name" value="SH3"/>
    <property type="match status" value="2"/>
</dbReference>
<comment type="caution">
    <text evidence="6">The sequence shown here is derived from an EMBL/GenBank/DDBJ whole genome shotgun (WGS) entry which is preliminary data.</text>
</comment>
<dbReference type="Gene3D" id="2.30.30.40">
    <property type="entry name" value="SH3 Domains"/>
    <property type="match status" value="1"/>
</dbReference>
<feature type="compositionally biased region" description="Basic and acidic residues" evidence="4">
    <location>
        <begin position="1448"/>
        <end position="1457"/>
    </location>
</feature>
<keyword evidence="3" id="KW-0802">TPR repeat</keyword>
<feature type="domain" description="SH3" evidence="5">
    <location>
        <begin position="378"/>
        <end position="441"/>
    </location>
</feature>
<dbReference type="Proteomes" id="UP000518266">
    <property type="component" value="Unassembled WGS sequence"/>
</dbReference>
<dbReference type="SUPFAM" id="SSF50044">
    <property type="entry name" value="SH3-domain"/>
    <property type="match status" value="2"/>
</dbReference>
<dbReference type="InterPro" id="IPR019734">
    <property type="entry name" value="TPR_rpt"/>
</dbReference>
<accession>A0A7J5XM70</accession>
<evidence type="ECO:0000313" key="6">
    <source>
        <dbReference type="EMBL" id="KAF3838090.1"/>
    </source>
</evidence>
<keyword evidence="1 2" id="KW-0728">SH3 domain</keyword>
<dbReference type="OrthoDB" id="9321902at2759"/>
<feature type="compositionally biased region" description="Basic and acidic residues" evidence="4">
    <location>
        <begin position="1319"/>
        <end position="1350"/>
    </location>
</feature>
<feature type="compositionally biased region" description="Basic and acidic residues" evidence="4">
    <location>
        <begin position="1487"/>
        <end position="1501"/>
    </location>
</feature>
<dbReference type="PANTHER" id="PTHR22647">
    <property type="entry name" value="SH3 DOMAIN AND TETRATRICOPEPTIDE REPEATS CONTAINING PROTEIN"/>
    <property type="match status" value="1"/>
</dbReference>
<feature type="repeat" description="TPR" evidence="3">
    <location>
        <begin position="1193"/>
        <end position="1226"/>
    </location>
</feature>
<dbReference type="InterPro" id="IPR036028">
    <property type="entry name" value="SH3-like_dom_sf"/>
</dbReference>
<feature type="region of interest" description="Disordered" evidence="4">
    <location>
        <begin position="1426"/>
        <end position="1510"/>
    </location>
</feature>
<dbReference type="GO" id="GO:1901184">
    <property type="term" value="P:regulation of ERBB signaling pathway"/>
    <property type="evidence" value="ECO:0007669"/>
    <property type="project" value="TreeGrafter"/>
</dbReference>
<evidence type="ECO:0000256" key="4">
    <source>
        <dbReference type="SAM" id="MobiDB-lite"/>
    </source>
</evidence>
<evidence type="ECO:0000256" key="3">
    <source>
        <dbReference type="PROSITE-ProRule" id="PRU00339"/>
    </source>
</evidence>